<keyword evidence="3" id="KW-1185">Reference proteome</keyword>
<reference evidence="2 3" key="1">
    <citation type="submission" date="2020-04" db="EMBL/GenBank/DDBJ databases">
        <title>MicrobeNet Type strains.</title>
        <authorList>
            <person name="Nicholson A.C."/>
        </authorList>
    </citation>
    <scope>NUCLEOTIDE SEQUENCE [LARGE SCALE GENOMIC DNA]</scope>
    <source>
        <strain evidence="2 3">ATCC 23612</strain>
    </source>
</reference>
<evidence type="ECO:0000313" key="3">
    <source>
        <dbReference type="Proteomes" id="UP000553209"/>
    </source>
</evidence>
<evidence type="ECO:0000313" key="2">
    <source>
        <dbReference type="EMBL" id="NKZ00593.1"/>
    </source>
</evidence>
<sequence length="82" mass="8621">MVRLRRALSLTGVAFGLALGAPSVAMADTVFEKDFGSASAEGATMTVVHSRVGDDGKVFYEYVTYTASMHGATVDRTTSKAN</sequence>
<feature type="signal peptide" evidence="1">
    <location>
        <begin position="1"/>
        <end position="27"/>
    </location>
</feature>
<evidence type="ECO:0000256" key="1">
    <source>
        <dbReference type="SAM" id="SignalP"/>
    </source>
</evidence>
<organism evidence="2 3">
    <name type="scientific">Nocardiopsis alborubida</name>
    <dbReference type="NCBI Taxonomy" id="146802"/>
    <lineage>
        <taxon>Bacteria</taxon>
        <taxon>Bacillati</taxon>
        <taxon>Actinomycetota</taxon>
        <taxon>Actinomycetes</taxon>
        <taxon>Streptosporangiales</taxon>
        <taxon>Nocardiopsidaceae</taxon>
        <taxon>Nocardiopsis</taxon>
    </lineage>
</organism>
<keyword evidence="1" id="KW-0732">Signal</keyword>
<gene>
    <name evidence="2" type="ORF">HGB44_23435</name>
</gene>
<proteinExistence type="predicted"/>
<protein>
    <submittedName>
        <fullName evidence="2">Uncharacterized protein</fullName>
    </submittedName>
</protein>
<comment type="caution">
    <text evidence="2">The sequence shown here is derived from an EMBL/GenBank/DDBJ whole genome shotgun (WGS) entry which is preliminary data.</text>
</comment>
<dbReference type="Proteomes" id="UP000553209">
    <property type="component" value="Unassembled WGS sequence"/>
</dbReference>
<name>A0A7X6MH29_9ACTN</name>
<dbReference type="EMBL" id="JAAXPG010000025">
    <property type="protein sequence ID" value="NKZ00593.1"/>
    <property type="molecule type" value="Genomic_DNA"/>
</dbReference>
<feature type="chain" id="PRO_5030619499" evidence="1">
    <location>
        <begin position="28"/>
        <end position="82"/>
    </location>
</feature>
<dbReference type="AlphaFoldDB" id="A0A7X6MH29"/>
<accession>A0A7X6MH29</accession>
<dbReference type="RefSeq" id="WP_026115127.1">
    <property type="nucleotide sequence ID" value="NZ_JAAXPG010000025.1"/>
</dbReference>